<dbReference type="Gene3D" id="2.40.10.10">
    <property type="entry name" value="Trypsin-like serine proteases"/>
    <property type="match status" value="1"/>
</dbReference>
<gene>
    <name evidence="3" type="primary">LOC105360019</name>
</gene>
<dbReference type="AlphaFoldDB" id="A0AAJ6VMQ2"/>
<dbReference type="InterPro" id="IPR043504">
    <property type="entry name" value="Peptidase_S1_PA_chymotrypsin"/>
</dbReference>
<dbReference type="GeneID" id="105360019"/>
<dbReference type="InterPro" id="IPR001254">
    <property type="entry name" value="Trypsin_dom"/>
</dbReference>
<dbReference type="Pfam" id="PF00089">
    <property type="entry name" value="Trypsin"/>
    <property type="match status" value="1"/>
</dbReference>
<reference evidence="3" key="1">
    <citation type="submission" date="2025-08" db="UniProtKB">
        <authorList>
            <consortium name="RefSeq"/>
        </authorList>
    </citation>
    <scope>IDENTIFICATION</scope>
</reference>
<evidence type="ECO:0000313" key="3">
    <source>
        <dbReference type="RefSeq" id="XP_011495093.1"/>
    </source>
</evidence>
<sequence length="115" mass="12493">MGVTAGWGTINNNVIPTNLYAGNLTIITNVECINTIEIIQHQRIIVPAKFVCTKAEPYLLSAPGDSGSPLIVDGILIAITKGATPNIQGFHPYRANAHLTVQRYNNYIETLVSPY</sequence>
<protein>
    <submittedName>
        <fullName evidence="3">Tonin-like</fullName>
    </submittedName>
</protein>
<dbReference type="KEGG" id="csol:105360019"/>
<dbReference type="SUPFAM" id="SSF50494">
    <property type="entry name" value="Trypsin-like serine proteases"/>
    <property type="match status" value="1"/>
</dbReference>
<dbReference type="GO" id="GO:0006508">
    <property type="term" value="P:proteolysis"/>
    <property type="evidence" value="ECO:0007669"/>
    <property type="project" value="InterPro"/>
</dbReference>
<evidence type="ECO:0000313" key="2">
    <source>
        <dbReference type="Proteomes" id="UP000695007"/>
    </source>
</evidence>
<keyword evidence="2" id="KW-1185">Reference proteome</keyword>
<proteinExistence type="predicted"/>
<evidence type="ECO:0000259" key="1">
    <source>
        <dbReference type="Pfam" id="PF00089"/>
    </source>
</evidence>
<name>A0AAJ6VMQ2_9HYME</name>
<accession>A0AAJ6VMQ2</accession>
<dbReference type="RefSeq" id="XP_011495093.1">
    <property type="nucleotide sequence ID" value="XM_011496791.1"/>
</dbReference>
<feature type="domain" description="Peptidase S1" evidence="1">
    <location>
        <begin position="3"/>
        <end position="83"/>
    </location>
</feature>
<dbReference type="InterPro" id="IPR009003">
    <property type="entry name" value="Peptidase_S1_PA"/>
</dbReference>
<organism evidence="2 3">
    <name type="scientific">Ceratosolen solmsi marchali</name>
    <dbReference type="NCBI Taxonomy" id="326594"/>
    <lineage>
        <taxon>Eukaryota</taxon>
        <taxon>Metazoa</taxon>
        <taxon>Ecdysozoa</taxon>
        <taxon>Arthropoda</taxon>
        <taxon>Hexapoda</taxon>
        <taxon>Insecta</taxon>
        <taxon>Pterygota</taxon>
        <taxon>Neoptera</taxon>
        <taxon>Endopterygota</taxon>
        <taxon>Hymenoptera</taxon>
        <taxon>Apocrita</taxon>
        <taxon>Proctotrupomorpha</taxon>
        <taxon>Chalcidoidea</taxon>
        <taxon>Agaonidae</taxon>
        <taxon>Agaoninae</taxon>
        <taxon>Ceratosolen</taxon>
    </lineage>
</organism>
<dbReference type="Proteomes" id="UP000695007">
    <property type="component" value="Unplaced"/>
</dbReference>
<dbReference type="GO" id="GO:0004252">
    <property type="term" value="F:serine-type endopeptidase activity"/>
    <property type="evidence" value="ECO:0007669"/>
    <property type="project" value="InterPro"/>
</dbReference>